<proteinExistence type="predicted"/>
<name>A0A839DTE0_9PSEU</name>
<accession>A0A839DTE0</accession>
<comment type="caution">
    <text evidence="1">The sequence shown here is derived from an EMBL/GenBank/DDBJ whole genome shotgun (WGS) entry which is preliminary data.</text>
</comment>
<dbReference type="Proteomes" id="UP000569329">
    <property type="component" value="Unassembled WGS sequence"/>
</dbReference>
<protein>
    <submittedName>
        <fullName evidence="1">Uncharacterized protein</fullName>
    </submittedName>
</protein>
<dbReference type="EMBL" id="JACGWZ010000001">
    <property type="protein sequence ID" value="MBA8824019.1"/>
    <property type="molecule type" value="Genomic_DNA"/>
</dbReference>
<gene>
    <name evidence="1" type="ORF">FHX42_001348</name>
</gene>
<keyword evidence="2" id="KW-1185">Reference proteome</keyword>
<reference evidence="1 2" key="1">
    <citation type="submission" date="2020-07" db="EMBL/GenBank/DDBJ databases">
        <title>Sequencing the genomes of 1000 actinobacteria strains.</title>
        <authorList>
            <person name="Klenk H.-P."/>
        </authorList>
    </citation>
    <scope>NUCLEOTIDE SEQUENCE [LARGE SCALE GENOMIC DNA]</scope>
    <source>
        <strain evidence="1 2">DSM 45975</strain>
    </source>
</reference>
<evidence type="ECO:0000313" key="1">
    <source>
        <dbReference type="EMBL" id="MBA8824019.1"/>
    </source>
</evidence>
<evidence type="ECO:0000313" key="2">
    <source>
        <dbReference type="Proteomes" id="UP000569329"/>
    </source>
</evidence>
<sequence length="36" mass="4034">MRNRLPGVPAIVKRATNFVDSERVVLARAFVAQYGM</sequence>
<dbReference type="AlphaFoldDB" id="A0A839DTE0"/>
<organism evidence="1 2">
    <name type="scientific">Halosaccharopolyspora lacisalsi</name>
    <dbReference type="NCBI Taxonomy" id="1000566"/>
    <lineage>
        <taxon>Bacteria</taxon>
        <taxon>Bacillati</taxon>
        <taxon>Actinomycetota</taxon>
        <taxon>Actinomycetes</taxon>
        <taxon>Pseudonocardiales</taxon>
        <taxon>Pseudonocardiaceae</taxon>
        <taxon>Halosaccharopolyspora</taxon>
    </lineage>
</organism>